<reference evidence="1 2" key="1">
    <citation type="journal article" date="2016" name="Nat. Commun.">
        <title>Thousands of microbial genomes shed light on interconnected biogeochemical processes in an aquifer system.</title>
        <authorList>
            <person name="Anantharaman K."/>
            <person name="Brown C.T."/>
            <person name="Hug L.A."/>
            <person name="Sharon I."/>
            <person name="Castelle C.J."/>
            <person name="Probst A.J."/>
            <person name="Thomas B.C."/>
            <person name="Singh A."/>
            <person name="Wilkins M.J."/>
            <person name="Karaoz U."/>
            <person name="Brodie E.L."/>
            <person name="Williams K.H."/>
            <person name="Hubbard S.S."/>
            <person name="Banfield J.F."/>
        </authorList>
    </citation>
    <scope>NUCLEOTIDE SEQUENCE [LARGE SCALE GENOMIC DNA]</scope>
</reference>
<evidence type="ECO:0000313" key="2">
    <source>
        <dbReference type="Proteomes" id="UP000177913"/>
    </source>
</evidence>
<evidence type="ECO:0000313" key="1">
    <source>
        <dbReference type="EMBL" id="OGK24658.1"/>
    </source>
</evidence>
<accession>A0A1F7H0I0</accession>
<dbReference type="AlphaFoldDB" id="A0A1F7H0I0"/>
<dbReference type="Proteomes" id="UP000177913">
    <property type="component" value="Unassembled WGS sequence"/>
</dbReference>
<proteinExistence type="predicted"/>
<name>A0A1F7H0I0_9BACT</name>
<organism evidence="1 2">
    <name type="scientific">Candidatus Roizmanbacteria bacterium RIFCSPHIGHO2_02_FULL_38_11</name>
    <dbReference type="NCBI Taxonomy" id="1802039"/>
    <lineage>
        <taxon>Bacteria</taxon>
        <taxon>Candidatus Roizmaniibacteriota</taxon>
    </lineage>
</organism>
<sequence>MGNNIEELRKELKKGAGRSVDTISSQLRATTDILFKAAEQSSPLLDRDYWLKQGFTLKGWGGPIELMVGPRVINEQRFAQAVENTVFIDGLLNLAAAFIFSDPIKRQEMLATLPPFERKIVEVYFGPDYNPQRTLGVLESQPYYGRLDQLITTPEVPKSQSQFDYEENNINVGLAPIEMNRNGPEGIWFTHVAQDIYEKLYGIEPPITALNFIIRLLRKTAKRSGNANPLIGLVAPTDSVVSIVELQYIADALNSMGLGFRSLYGETDELEVSGTDVFLRRERLSGIWRNWGVQIQGEPDKSLAIYRTGIAVLNPPYSFVGGLKALFAVISTDPEFRAKLPKETLNYIDKLIPTTRLLTKAEDFDQIPRGNYIYKPAFASHGDGVTSDPEAAFSAVRDQGTPFVAQAKIPPEDPSIGTLILDEGAQLTNLPMLADFNNYVGHIPGQTKVAQLVVTRFKATHPINVAKGGGLGSGYPI</sequence>
<gene>
    <name evidence="1" type="ORF">A3C25_01630</name>
</gene>
<dbReference type="SUPFAM" id="SSF56059">
    <property type="entry name" value="Glutathione synthetase ATP-binding domain-like"/>
    <property type="match status" value="1"/>
</dbReference>
<comment type="caution">
    <text evidence="1">The sequence shown here is derived from an EMBL/GenBank/DDBJ whole genome shotgun (WGS) entry which is preliminary data.</text>
</comment>
<protein>
    <submittedName>
        <fullName evidence="1">Uncharacterized protein</fullName>
    </submittedName>
</protein>
<dbReference type="EMBL" id="MFZO01000031">
    <property type="protein sequence ID" value="OGK24658.1"/>
    <property type="molecule type" value="Genomic_DNA"/>
</dbReference>